<dbReference type="InterPro" id="IPR029067">
    <property type="entry name" value="CDC48_domain_2-like_sf"/>
</dbReference>
<evidence type="ECO:0000256" key="3">
    <source>
        <dbReference type="ARBA" id="ARBA00022448"/>
    </source>
</evidence>
<comment type="function">
    <text evidence="10">Required for vesicle-mediated transport. Catalyzes the fusion of transport vesicles within the Golgi cisternae. Is also required for transport from the endoplasmic reticulum to the Golgi stack. Seems to function as a fusion protein required for the delivery of cargo proteins to all compartments of the Golgi stack independent of vesicle origin.</text>
</comment>
<dbReference type="InterPro" id="IPR054419">
    <property type="entry name" value="NSF_ATPase_lid"/>
</dbReference>
<keyword evidence="3 10" id="KW-0813">Transport</keyword>
<keyword evidence="5 10" id="KW-0547">Nucleotide-binding</keyword>
<dbReference type="InterPro" id="IPR027417">
    <property type="entry name" value="P-loop_NTPase"/>
</dbReference>
<dbReference type="Gene3D" id="1.10.8.60">
    <property type="match status" value="2"/>
</dbReference>
<dbReference type="EMBL" id="LUCM01003221">
    <property type="protein sequence ID" value="KAA0196156.1"/>
    <property type="molecule type" value="Genomic_DNA"/>
</dbReference>
<dbReference type="SUPFAM" id="SSF54585">
    <property type="entry name" value="Cdc48 domain 2-like"/>
    <property type="match status" value="1"/>
</dbReference>
<dbReference type="InterPro" id="IPR003959">
    <property type="entry name" value="ATPase_AAA_core"/>
</dbReference>
<comment type="subcellular location">
    <subcellularLocation>
        <location evidence="10">Cytoplasm</location>
    </subcellularLocation>
</comment>
<comment type="similarity">
    <text evidence="1 10">Belongs to the AAA ATPase family.</text>
</comment>
<comment type="catalytic activity">
    <reaction evidence="9 10">
        <text>ATP + H2O = ADP + phosphate + H(+)</text>
        <dbReference type="Rhea" id="RHEA:13065"/>
        <dbReference type="ChEBI" id="CHEBI:15377"/>
        <dbReference type="ChEBI" id="CHEBI:15378"/>
        <dbReference type="ChEBI" id="CHEBI:30616"/>
        <dbReference type="ChEBI" id="CHEBI:43474"/>
        <dbReference type="ChEBI" id="CHEBI:456216"/>
        <dbReference type="EC" id="3.6.4.6"/>
    </reaction>
</comment>
<dbReference type="InterPro" id="IPR003593">
    <property type="entry name" value="AAA+_ATPase"/>
</dbReference>
<comment type="cofactor">
    <cofactor evidence="10">
        <name>Mg(2+)</name>
        <dbReference type="ChEBI" id="CHEBI:18420"/>
    </cofactor>
    <text evidence="10">Binds 1 Mg(2+) ion per subunit.</text>
</comment>
<protein>
    <recommendedName>
        <fullName evidence="2 10">Vesicle-fusing ATPase</fullName>
        <ecNumber evidence="2 10">3.6.4.6</ecNumber>
    </recommendedName>
</protein>
<dbReference type="SMART" id="SM00382">
    <property type="entry name" value="AAA"/>
    <property type="match status" value="2"/>
</dbReference>
<dbReference type="OrthoDB" id="9982946at2759"/>
<dbReference type="GO" id="GO:0046872">
    <property type="term" value="F:metal ion binding"/>
    <property type="evidence" value="ECO:0007669"/>
    <property type="project" value="UniProtKB-UniRule"/>
</dbReference>
<keyword evidence="8 10" id="KW-0653">Protein transport</keyword>
<dbReference type="SUPFAM" id="SSF52540">
    <property type="entry name" value="P-loop containing nucleoside triphosphate hydrolases"/>
    <property type="match status" value="2"/>
</dbReference>
<evidence type="ECO:0000313" key="14">
    <source>
        <dbReference type="Proteomes" id="UP000728185"/>
    </source>
</evidence>
<dbReference type="SUPFAM" id="SSF50692">
    <property type="entry name" value="ADC-like"/>
    <property type="match status" value="1"/>
</dbReference>
<dbReference type="InterPro" id="IPR041569">
    <property type="entry name" value="AAA_lid_3"/>
</dbReference>
<dbReference type="GO" id="GO:0005795">
    <property type="term" value="C:Golgi stack"/>
    <property type="evidence" value="ECO:0007669"/>
    <property type="project" value="TreeGrafter"/>
</dbReference>
<dbReference type="FunFam" id="1.10.8.60:FF:000127">
    <property type="entry name" value="Vesicular-fusion protein SEC18"/>
    <property type="match status" value="1"/>
</dbReference>
<dbReference type="Pfam" id="PF00004">
    <property type="entry name" value="AAA"/>
    <property type="match status" value="2"/>
</dbReference>
<dbReference type="AlphaFoldDB" id="A0A8E0VNU8"/>
<dbReference type="Pfam" id="PF17862">
    <property type="entry name" value="AAA_lid_3"/>
    <property type="match status" value="1"/>
</dbReference>
<evidence type="ECO:0000256" key="6">
    <source>
        <dbReference type="ARBA" id="ARBA00022840"/>
    </source>
</evidence>
<dbReference type="InterPro" id="IPR003960">
    <property type="entry name" value="ATPase_AAA_CS"/>
</dbReference>
<evidence type="ECO:0000259" key="11">
    <source>
        <dbReference type="SMART" id="SM00382"/>
    </source>
</evidence>
<feature type="domain" description="AAA+ ATPase" evidence="11">
    <location>
        <begin position="549"/>
        <end position="712"/>
    </location>
</feature>
<keyword evidence="10" id="KW-0378">Hydrolase</keyword>
<proteinExistence type="inferred from homology"/>
<evidence type="ECO:0000256" key="1">
    <source>
        <dbReference type="ARBA" id="ARBA00006914"/>
    </source>
</evidence>
<evidence type="ECO:0000313" key="13">
    <source>
        <dbReference type="EMBL" id="KAA0196156.1"/>
    </source>
</evidence>
<evidence type="ECO:0000256" key="9">
    <source>
        <dbReference type="ARBA" id="ARBA00048883"/>
    </source>
</evidence>
<dbReference type="FunFam" id="3.40.50.300:FF:000187">
    <property type="entry name" value="Vesicular-fusion ATPase SEC18"/>
    <property type="match status" value="1"/>
</dbReference>
<dbReference type="SMART" id="SM01073">
    <property type="entry name" value="CDC48_N"/>
    <property type="match status" value="1"/>
</dbReference>
<keyword evidence="6 10" id="KW-0067">ATP-binding</keyword>
<dbReference type="GO" id="GO:0035494">
    <property type="term" value="P:SNARE complex disassembly"/>
    <property type="evidence" value="ECO:0007669"/>
    <property type="project" value="InterPro"/>
</dbReference>
<evidence type="ECO:0000259" key="12">
    <source>
        <dbReference type="SMART" id="SM01073"/>
    </source>
</evidence>
<dbReference type="Gene3D" id="3.40.50.300">
    <property type="entry name" value="P-loop containing nucleotide triphosphate hydrolases"/>
    <property type="match status" value="2"/>
</dbReference>
<dbReference type="Pfam" id="PF21964">
    <property type="entry name" value="NSF_ATPase_lid"/>
    <property type="match status" value="1"/>
</dbReference>
<dbReference type="Gene3D" id="2.40.40.20">
    <property type="match status" value="1"/>
</dbReference>
<feature type="domain" description="CDC48 N-terminal subdomain" evidence="12">
    <location>
        <begin position="4"/>
        <end position="84"/>
    </location>
</feature>
<gene>
    <name evidence="13" type="ORF">FBUS_01794</name>
</gene>
<organism evidence="13 14">
    <name type="scientific">Fasciolopsis buskii</name>
    <dbReference type="NCBI Taxonomy" id="27845"/>
    <lineage>
        <taxon>Eukaryota</taxon>
        <taxon>Metazoa</taxon>
        <taxon>Spiralia</taxon>
        <taxon>Lophotrochozoa</taxon>
        <taxon>Platyhelminthes</taxon>
        <taxon>Trematoda</taxon>
        <taxon>Digenea</taxon>
        <taxon>Plagiorchiida</taxon>
        <taxon>Echinostomata</taxon>
        <taxon>Echinostomatoidea</taxon>
        <taxon>Fasciolidae</taxon>
        <taxon>Fasciolopsis</taxon>
    </lineage>
</organism>
<dbReference type="CDD" id="cd19504">
    <property type="entry name" value="RecA-like_NSF-SEC18_r1-like"/>
    <property type="match status" value="1"/>
</dbReference>
<accession>A0A8E0VNU8</accession>
<comment type="caution">
    <text evidence="13">The sequence shown here is derived from an EMBL/GenBank/DDBJ whole genome shotgun (WGS) entry which is preliminary data.</text>
</comment>
<keyword evidence="7 10" id="KW-0460">Magnesium</keyword>
<dbReference type="InterPro" id="IPR003338">
    <property type="entry name" value="CDC4_N-term_subdom"/>
</dbReference>
<evidence type="ECO:0000256" key="10">
    <source>
        <dbReference type="RuleBase" id="RU367045"/>
    </source>
</evidence>
<evidence type="ECO:0000256" key="2">
    <source>
        <dbReference type="ARBA" id="ARBA00012674"/>
    </source>
</evidence>
<dbReference type="GO" id="GO:0005524">
    <property type="term" value="F:ATP binding"/>
    <property type="evidence" value="ECO:0007669"/>
    <property type="project" value="UniProtKB-UniRule"/>
</dbReference>
<keyword evidence="10" id="KW-0479">Metal-binding</keyword>
<reference evidence="13" key="1">
    <citation type="submission" date="2019-05" db="EMBL/GenBank/DDBJ databases">
        <title>Annotation for the trematode Fasciolopsis buski.</title>
        <authorList>
            <person name="Choi Y.-J."/>
        </authorList>
    </citation>
    <scope>NUCLEOTIDE SEQUENCE</scope>
    <source>
        <strain evidence="13">HT</strain>
        <tissue evidence="13">Whole worm</tissue>
    </source>
</reference>
<dbReference type="Gene3D" id="3.10.330.10">
    <property type="match status" value="1"/>
</dbReference>
<evidence type="ECO:0000256" key="5">
    <source>
        <dbReference type="ARBA" id="ARBA00022741"/>
    </source>
</evidence>
<keyword evidence="10" id="KW-0931">ER-Golgi transport</keyword>
<dbReference type="CDD" id="cd00009">
    <property type="entry name" value="AAA"/>
    <property type="match status" value="1"/>
</dbReference>
<dbReference type="Proteomes" id="UP000728185">
    <property type="component" value="Unassembled WGS sequence"/>
</dbReference>
<name>A0A8E0VNU8_9TREM</name>
<dbReference type="GO" id="GO:0043001">
    <property type="term" value="P:Golgi to plasma membrane protein transport"/>
    <property type="evidence" value="ECO:0007669"/>
    <property type="project" value="TreeGrafter"/>
</dbReference>
<dbReference type="FunFam" id="3.40.50.300:FF:000166">
    <property type="entry name" value="vesicle-fusing ATPase isoform X1"/>
    <property type="match status" value="1"/>
</dbReference>
<sequence>MQSKFLAAKAPNEELSLTNRVFFNPRDFNDRLNFVAVHTGGNTHVFRALSDSHVPVGKLAFGLLQRKWGNISVDEPLDVRPYSFNLAQDCLMSATLCVDFHNKKTSSNEPLDADHMAREFSMQFADTPLTIGQPILFRFNKKLLLVEVKKLASMSLDGGSRSDVKRYRSCSVKIGILTGNTIIEWERQPDSRLLLIGKAASATGEGGGAYQSIINPNWDFNQMGIGGLDKEFSAIFRRTFASRMFPPAIGKQLGLKHVRGILLYGPPGTGKTLMARQIGKMLNAREPKIVNGPSILDKYVGESEANIRRLFADAEEEEKRLGANSALHIIVFDEIDAICKTRGSTAGGAGVHDTVVNQLLTKMDGVEQLNNVLVIGMTNRRDMIDEALLRPGRFEMQMEISLPDEDGRLQILEIHTAKMRQAGKIASDVNLKELAAKTKNFSGAEIEGLCRAAAFTAMYQLISRHNVGKRPSGKTQLEPDAFDRLMVKRADFIYALENDVKPAFGTAEEELSYYAPRGIMMWGETVSEALNMGRLAVRAVGENDVETYRPLTLLIEGPPKAGKTALAVEIAKLSGFPFVKIVTSHKMIGYTETAKCAAMKKIFDDGAKSPLSVVIVDNIEGLIEYNPVGPRFSNFIVQAIRDLISQPLKAGRRMLVLATTGCRAELAEQNLTQAFSWHIHVSAMTKPEHIMAALEEDDRFTQAERQHIERSLSGRRLSIGIKHLIELIDLVSKTDLDYRVPTFLAKLKEEGMSLEESLRM</sequence>
<keyword evidence="10" id="KW-0963">Cytoplasm</keyword>
<dbReference type="InterPro" id="IPR009010">
    <property type="entry name" value="Asp_de-COase-like_dom_sf"/>
</dbReference>
<dbReference type="EC" id="3.6.4.6" evidence="2 10"/>
<dbReference type="PANTHER" id="PTHR23078">
    <property type="entry name" value="VESICULAR-FUSION PROTEIN NSF"/>
    <property type="match status" value="1"/>
</dbReference>
<dbReference type="PANTHER" id="PTHR23078:SF3">
    <property type="entry name" value="VESICLE-FUSING ATPASE"/>
    <property type="match status" value="1"/>
</dbReference>
<dbReference type="GO" id="GO:0006891">
    <property type="term" value="P:intra-Golgi vesicle-mediated transport"/>
    <property type="evidence" value="ECO:0007669"/>
    <property type="project" value="TreeGrafter"/>
</dbReference>
<keyword evidence="14" id="KW-1185">Reference proteome</keyword>
<dbReference type="PROSITE" id="PS00674">
    <property type="entry name" value="AAA"/>
    <property type="match status" value="1"/>
</dbReference>
<dbReference type="GO" id="GO:0016887">
    <property type="term" value="F:ATP hydrolysis activity"/>
    <property type="evidence" value="ECO:0007669"/>
    <property type="project" value="InterPro"/>
</dbReference>
<evidence type="ECO:0000256" key="8">
    <source>
        <dbReference type="ARBA" id="ARBA00022927"/>
    </source>
</evidence>
<keyword evidence="4" id="KW-0677">Repeat</keyword>
<evidence type="ECO:0000256" key="7">
    <source>
        <dbReference type="ARBA" id="ARBA00022842"/>
    </source>
</evidence>
<feature type="domain" description="AAA+ ATPase" evidence="11">
    <location>
        <begin position="257"/>
        <end position="404"/>
    </location>
</feature>
<dbReference type="InterPro" id="IPR039812">
    <property type="entry name" value="Vesicle-fus_ATPase"/>
</dbReference>
<evidence type="ECO:0000256" key="4">
    <source>
        <dbReference type="ARBA" id="ARBA00022737"/>
    </source>
</evidence>